<protein>
    <recommendedName>
        <fullName evidence="2">Secretion system C-terminal sorting domain-containing protein</fullName>
    </recommendedName>
</protein>
<proteinExistence type="predicted"/>
<dbReference type="InterPro" id="IPR026444">
    <property type="entry name" value="Secre_tail"/>
</dbReference>
<gene>
    <name evidence="1" type="ORF">SDC9_35075</name>
</gene>
<evidence type="ECO:0008006" key="2">
    <source>
        <dbReference type="Google" id="ProtNLM"/>
    </source>
</evidence>
<reference evidence="1" key="1">
    <citation type="submission" date="2019-08" db="EMBL/GenBank/DDBJ databases">
        <authorList>
            <person name="Kucharzyk K."/>
            <person name="Murdoch R.W."/>
            <person name="Higgins S."/>
            <person name="Loffler F."/>
        </authorList>
    </citation>
    <scope>NUCLEOTIDE SEQUENCE</scope>
</reference>
<comment type="caution">
    <text evidence="1">The sequence shown here is derived from an EMBL/GenBank/DDBJ whole genome shotgun (WGS) entry which is preliminary data.</text>
</comment>
<dbReference type="AlphaFoldDB" id="A0A644VCF8"/>
<dbReference type="Gene3D" id="2.60.40.4060">
    <property type="entry name" value="Reeler domain"/>
    <property type="match status" value="1"/>
</dbReference>
<organism evidence="1">
    <name type="scientific">bioreactor metagenome</name>
    <dbReference type="NCBI Taxonomy" id="1076179"/>
    <lineage>
        <taxon>unclassified sequences</taxon>
        <taxon>metagenomes</taxon>
        <taxon>ecological metagenomes</taxon>
    </lineage>
</organism>
<dbReference type="EMBL" id="VSSQ01000271">
    <property type="protein sequence ID" value="MPL89044.1"/>
    <property type="molecule type" value="Genomic_DNA"/>
</dbReference>
<dbReference type="InterPro" id="IPR042307">
    <property type="entry name" value="Reeler_sf"/>
</dbReference>
<name>A0A644VCF8_9ZZZZ</name>
<accession>A0A644VCF8</accession>
<dbReference type="NCBIfam" id="TIGR04183">
    <property type="entry name" value="Por_Secre_tail"/>
    <property type="match status" value="1"/>
</dbReference>
<sequence>MKKSYYLLSIPFAVLLLGLTQSFSGGEHGTRTPTGAPAGHTGSPGDGQNCTVCHGGTATQVSGILTSDVPASGYLAGQTYNFTVTLAGTGRKGFQASPQNQTGTLLGTLTAGAGNQLVGFNNKYVTHSIAQNTQTATWNFQWTAPVVPGTGNVTMYIAGVISQPNVRLSSLLLSENYSVGISETQAGISRIYPNPGSASVYLDFDLNKPGVVKAGIYTLSGSFTGAGVEQFSGSGSSHLMLNHQLPQGTYILRIYTPDGLANRKIVVL</sequence>
<evidence type="ECO:0000313" key="1">
    <source>
        <dbReference type="EMBL" id="MPL89044.1"/>
    </source>
</evidence>
<dbReference type="NCBIfam" id="NF041895">
    <property type="entry name" value="choice_anch_V"/>
    <property type="match status" value="1"/>
</dbReference>